<reference evidence="3" key="1">
    <citation type="submission" date="2021-06" db="EMBL/GenBank/DDBJ databases">
        <authorList>
            <person name="Kallberg Y."/>
            <person name="Tangrot J."/>
            <person name="Rosling A."/>
        </authorList>
    </citation>
    <scope>NUCLEOTIDE SEQUENCE</scope>
    <source>
        <strain evidence="3">FL966</strain>
    </source>
</reference>
<dbReference type="EMBL" id="CAJVQA010021554">
    <property type="protein sequence ID" value="CAG8769569.1"/>
    <property type="molecule type" value="Genomic_DNA"/>
</dbReference>
<feature type="non-terminal residue" evidence="3">
    <location>
        <position position="1"/>
    </location>
</feature>
<dbReference type="SUPFAM" id="SSF46689">
    <property type="entry name" value="Homeodomain-like"/>
    <property type="match status" value="1"/>
</dbReference>
<dbReference type="Proteomes" id="UP000789759">
    <property type="component" value="Unassembled WGS sequence"/>
</dbReference>
<dbReference type="Gene3D" id="1.10.10.60">
    <property type="entry name" value="Homeodomain-like"/>
    <property type="match status" value="1"/>
</dbReference>
<gene>
    <name evidence="3" type="ORF">CPELLU_LOCUS15790</name>
</gene>
<organism evidence="3 4">
    <name type="scientific">Cetraspora pellucida</name>
    <dbReference type="NCBI Taxonomy" id="1433469"/>
    <lineage>
        <taxon>Eukaryota</taxon>
        <taxon>Fungi</taxon>
        <taxon>Fungi incertae sedis</taxon>
        <taxon>Mucoromycota</taxon>
        <taxon>Glomeromycotina</taxon>
        <taxon>Glomeromycetes</taxon>
        <taxon>Diversisporales</taxon>
        <taxon>Gigasporaceae</taxon>
        <taxon>Cetraspora</taxon>
    </lineage>
</organism>
<sequence length="75" mass="8852">DKDKYLQLFDTISSQVQQHVCIKKRQFHIIDKAVYKLFLNFHSQNVPVSQNILKTKALFIYEQLKDSGIEFSSTF</sequence>
<keyword evidence="1" id="KW-0238">DNA-binding</keyword>
<evidence type="ECO:0000259" key="2">
    <source>
        <dbReference type="Pfam" id="PF03221"/>
    </source>
</evidence>
<dbReference type="InterPro" id="IPR009057">
    <property type="entry name" value="Homeodomain-like_sf"/>
</dbReference>
<dbReference type="AlphaFoldDB" id="A0A9N9NW58"/>
<feature type="domain" description="HTH CENPB-type" evidence="2">
    <location>
        <begin position="30"/>
        <end position="67"/>
    </location>
</feature>
<keyword evidence="4" id="KW-1185">Reference proteome</keyword>
<evidence type="ECO:0000256" key="1">
    <source>
        <dbReference type="ARBA" id="ARBA00023125"/>
    </source>
</evidence>
<dbReference type="InterPro" id="IPR006600">
    <property type="entry name" value="HTH_CenpB_DNA-bd_dom"/>
</dbReference>
<proteinExistence type="predicted"/>
<evidence type="ECO:0000313" key="3">
    <source>
        <dbReference type="EMBL" id="CAG8769569.1"/>
    </source>
</evidence>
<name>A0A9N9NW58_9GLOM</name>
<dbReference type="Pfam" id="PF03221">
    <property type="entry name" value="HTH_Tnp_Tc5"/>
    <property type="match status" value="1"/>
</dbReference>
<dbReference type="OrthoDB" id="2443471at2759"/>
<evidence type="ECO:0000313" key="4">
    <source>
        <dbReference type="Proteomes" id="UP000789759"/>
    </source>
</evidence>
<accession>A0A9N9NW58</accession>
<comment type="caution">
    <text evidence="3">The sequence shown here is derived from an EMBL/GenBank/DDBJ whole genome shotgun (WGS) entry which is preliminary data.</text>
</comment>
<dbReference type="GO" id="GO:0003677">
    <property type="term" value="F:DNA binding"/>
    <property type="evidence" value="ECO:0007669"/>
    <property type="project" value="UniProtKB-KW"/>
</dbReference>
<protein>
    <submittedName>
        <fullName evidence="3">16964_t:CDS:1</fullName>
    </submittedName>
</protein>